<sequence length="218" mass="25347">MKKDMLGQIRKKLVRLPEGTLGSLYDLLEKLTGPNRRMWLSNLNKFLRKEPCLELLKYISSFFIKLEPGPFIVREHFVVDTSDEAKVKISKLGDNFCEWMLDLVEEQPPTEVNICCHELLEKSEDRQIITKLGGEQKVETTLYAIFALMKKQRNGERGVLLTNCDQANIFYVRNVKNVLRAVRVIWYGGGWCVSAFLVEDPYRWRAGYQVFSTNFLES</sequence>
<reference evidence="1 2" key="1">
    <citation type="submission" date="2017-09" db="EMBL/GenBank/DDBJ databases">
        <title>Depth-based differentiation of microbial function through sediment-hosted aquifers and enrichment of novel symbionts in the deep terrestrial subsurface.</title>
        <authorList>
            <person name="Probst A.J."/>
            <person name="Ladd B."/>
            <person name="Jarett J.K."/>
            <person name="Geller-Mcgrath D.E."/>
            <person name="Sieber C.M."/>
            <person name="Emerson J.B."/>
            <person name="Anantharaman K."/>
            <person name="Thomas B.C."/>
            <person name="Malmstrom R."/>
            <person name="Stieglmeier M."/>
            <person name="Klingl A."/>
            <person name="Woyke T."/>
            <person name="Ryan C.M."/>
            <person name="Banfield J.F."/>
        </authorList>
    </citation>
    <scope>NUCLEOTIDE SEQUENCE [LARGE SCALE GENOMIC DNA]</scope>
    <source>
        <strain evidence="1">CG08_land_8_20_14_0_20_40_16</strain>
    </source>
</reference>
<evidence type="ECO:0000313" key="2">
    <source>
        <dbReference type="Proteomes" id="UP000231542"/>
    </source>
</evidence>
<organism evidence="1 2">
    <name type="scientific">Candidatus Kerfeldbacteria bacterium CG08_land_8_20_14_0_20_40_16</name>
    <dbReference type="NCBI Taxonomy" id="2014244"/>
    <lineage>
        <taxon>Bacteria</taxon>
        <taxon>Candidatus Kerfeldiibacteriota</taxon>
    </lineage>
</organism>
<name>A0A2H0YUG7_9BACT</name>
<dbReference type="AlphaFoldDB" id="A0A2H0YUG7"/>
<dbReference type="Proteomes" id="UP000231542">
    <property type="component" value="Unassembled WGS sequence"/>
</dbReference>
<accession>A0A2H0YUG7</accession>
<dbReference type="EMBL" id="PEXU01000056">
    <property type="protein sequence ID" value="PIS42144.1"/>
    <property type="molecule type" value="Genomic_DNA"/>
</dbReference>
<gene>
    <name evidence="1" type="ORF">COT24_04990</name>
</gene>
<evidence type="ECO:0000313" key="1">
    <source>
        <dbReference type="EMBL" id="PIS42144.1"/>
    </source>
</evidence>
<proteinExistence type="predicted"/>
<comment type="caution">
    <text evidence="1">The sequence shown here is derived from an EMBL/GenBank/DDBJ whole genome shotgun (WGS) entry which is preliminary data.</text>
</comment>
<protein>
    <submittedName>
        <fullName evidence="1">Uncharacterized protein</fullName>
    </submittedName>
</protein>